<gene>
    <name evidence="2" type="ORF">HHI36_012701</name>
</gene>
<evidence type="ECO:0000313" key="2">
    <source>
        <dbReference type="EMBL" id="KAL3277351.1"/>
    </source>
</evidence>
<keyword evidence="1" id="KW-1133">Transmembrane helix</keyword>
<comment type="caution">
    <text evidence="2">The sequence shown here is derived from an EMBL/GenBank/DDBJ whole genome shotgun (WGS) entry which is preliminary data.</text>
</comment>
<accession>A0ABD2NF62</accession>
<sequence>MAYRYLRKQALFSLGKECTIGTLGFKPDFLTIKIESLNNSKVASLEATIEDYRSIKFLCISEVWCNDSDAKLESKHFKNFSLGSFYRRNSIICFIIILITIFQ</sequence>
<dbReference type="EMBL" id="JABFTP020000103">
    <property type="protein sequence ID" value="KAL3277351.1"/>
    <property type="molecule type" value="Genomic_DNA"/>
</dbReference>
<organism evidence="2 3">
    <name type="scientific">Cryptolaemus montrouzieri</name>
    <dbReference type="NCBI Taxonomy" id="559131"/>
    <lineage>
        <taxon>Eukaryota</taxon>
        <taxon>Metazoa</taxon>
        <taxon>Ecdysozoa</taxon>
        <taxon>Arthropoda</taxon>
        <taxon>Hexapoda</taxon>
        <taxon>Insecta</taxon>
        <taxon>Pterygota</taxon>
        <taxon>Neoptera</taxon>
        <taxon>Endopterygota</taxon>
        <taxon>Coleoptera</taxon>
        <taxon>Polyphaga</taxon>
        <taxon>Cucujiformia</taxon>
        <taxon>Coccinelloidea</taxon>
        <taxon>Coccinellidae</taxon>
        <taxon>Scymninae</taxon>
        <taxon>Scymnini</taxon>
        <taxon>Cryptolaemus</taxon>
    </lineage>
</organism>
<reference evidence="2 3" key="1">
    <citation type="journal article" date="2021" name="BMC Biol.">
        <title>Horizontally acquired antibacterial genes associated with adaptive radiation of ladybird beetles.</title>
        <authorList>
            <person name="Li H.S."/>
            <person name="Tang X.F."/>
            <person name="Huang Y.H."/>
            <person name="Xu Z.Y."/>
            <person name="Chen M.L."/>
            <person name="Du X.Y."/>
            <person name="Qiu B.Y."/>
            <person name="Chen P.T."/>
            <person name="Zhang W."/>
            <person name="Slipinski A."/>
            <person name="Escalona H.E."/>
            <person name="Waterhouse R.M."/>
            <person name="Zwick A."/>
            <person name="Pang H."/>
        </authorList>
    </citation>
    <scope>NUCLEOTIDE SEQUENCE [LARGE SCALE GENOMIC DNA]</scope>
    <source>
        <strain evidence="2">SYSU2018</strain>
    </source>
</reference>
<keyword evidence="1" id="KW-0472">Membrane</keyword>
<protein>
    <submittedName>
        <fullName evidence="2">Uncharacterized protein</fullName>
    </submittedName>
</protein>
<evidence type="ECO:0000313" key="3">
    <source>
        <dbReference type="Proteomes" id="UP001516400"/>
    </source>
</evidence>
<proteinExistence type="predicted"/>
<evidence type="ECO:0000256" key="1">
    <source>
        <dbReference type="SAM" id="Phobius"/>
    </source>
</evidence>
<keyword evidence="1" id="KW-0812">Transmembrane</keyword>
<keyword evidence="3" id="KW-1185">Reference proteome</keyword>
<dbReference type="Proteomes" id="UP001516400">
    <property type="component" value="Unassembled WGS sequence"/>
</dbReference>
<dbReference type="AlphaFoldDB" id="A0ABD2NF62"/>
<name>A0ABD2NF62_9CUCU</name>
<feature type="transmembrane region" description="Helical" evidence="1">
    <location>
        <begin position="85"/>
        <end position="102"/>
    </location>
</feature>